<feature type="domain" description="Thioredoxin" evidence="1">
    <location>
        <begin position="26"/>
        <end position="104"/>
    </location>
</feature>
<name>V6LMT9_9EUKA</name>
<dbReference type="Pfam" id="PF00085">
    <property type="entry name" value="Thioredoxin"/>
    <property type="match status" value="1"/>
</dbReference>
<dbReference type="InterPro" id="IPR013766">
    <property type="entry name" value="Thioredoxin_domain"/>
</dbReference>
<organism evidence="2">
    <name type="scientific">Spironucleus salmonicida</name>
    <dbReference type="NCBI Taxonomy" id="348837"/>
    <lineage>
        <taxon>Eukaryota</taxon>
        <taxon>Metamonada</taxon>
        <taxon>Diplomonadida</taxon>
        <taxon>Hexamitidae</taxon>
        <taxon>Hexamitinae</taxon>
        <taxon>Spironucleus</taxon>
    </lineage>
</organism>
<dbReference type="InterPro" id="IPR036249">
    <property type="entry name" value="Thioredoxin-like_sf"/>
</dbReference>
<dbReference type="AlphaFoldDB" id="V6LMT9"/>
<gene>
    <name evidence="2" type="ORF">SS50377_13988</name>
    <name evidence="3" type="ORF">SS50377_24449</name>
</gene>
<evidence type="ECO:0000313" key="3">
    <source>
        <dbReference type="EMBL" id="KAH0574491.1"/>
    </source>
</evidence>
<dbReference type="OrthoDB" id="19690at2759"/>
<dbReference type="Gene3D" id="3.40.30.10">
    <property type="entry name" value="Glutaredoxin"/>
    <property type="match status" value="1"/>
</dbReference>
<dbReference type="EMBL" id="KI546085">
    <property type="protein sequence ID" value="EST46002.1"/>
    <property type="molecule type" value="Genomic_DNA"/>
</dbReference>
<proteinExistence type="predicted"/>
<reference evidence="2 3" key="1">
    <citation type="journal article" date="2014" name="PLoS Genet.">
        <title>The Genome of Spironucleus salmonicida Highlights a Fish Pathogen Adapted to Fluctuating Environments.</title>
        <authorList>
            <person name="Xu F."/>
            <person name="Jerlstrom-Hultqvist J."/>
            <person name="Einarsson E."/>
            <person name="Astvaldsson A."/>
            <person name="Svard S.G."/>
            <person name="Andersson J.O."/>
        </authorList>
    </citation>
    <scope>NUCLEOTIDE SEQUENCE</scope>
    <source>
        <strain evidence="3">ATCC 50377</strain>
    </source>
</reference>
<dbReference type="Proteomes" id="UP000018208">
    <property type="component" value="Unassembled WGS sequence"/>
</dbReference>
<protein>
    <submittedName>
        <fullName evidence="2">Thioredoxin domain-containing protein</fullName>
    </submittedName>
</protein>
<dbReference type="CDD" id="cd02947">
    <property type="entry name" value="TRX_family"/>
    <property type="match status" value="1"/>
</dbReference>
<evidence type="ECO:0000259" key="1">
    <source>
        <dbReference type="Pfam" id="PF00085"/>
    </source>
</evidence>
<dbReference type="EMBL" id="AUWU02000004">
    <property type="protein sequence ID" value="KAH0574491.1"/>
    <property type="molecule type" value="Genomic_DNA"/>
</dbReference>
<accession>V6LMT9</accession>
<dbReference type="VEuPathDB" id="GiardiaDB:SS50377_24449"/>
<keyword evidence="4" id="KW-1185">Reference proteome</keyword>
<evidence type="ECO:0000313" key="4">
    <source>
        <dbReference type="Proteomes" id="UP000018208"/>
    </source>
</evidence>
<dbReference type="SUPFAM" id="SSF52833">
    <property type="entry name" value="Thioredoxin-like"/>
    <property type="match status" value="1"/>
</dbReference>
<reference evidence="3" key="2">
    <citation type="submission" date="2020-12" db="EMBL/GenBank/DDBJ databases">
        <title>New Spironucleus salmonicida genome in near-complete chromosomes.</title>
        <authorList>
            <person name="Xu F."/>
            <person name="Kurt Z."/>
            <person name="Jimenez-Gonzalez A."/>
            <person name="Astvaldsson A."/>
            <person name="Andersson J.O."/>
            <person name="Svard S.G."/>
        </authorList>
    </citation>
    <scope>NUCLEOTIDE SEQUENCE</scope>
    <source>
        <strain evidence="3">ATCC 50377</strain>
    </source>
</reference>
<evidence type="ECO:0000313" key="2">
    <source>
        <dbReference type="EMBL" id="EST46002.1"/>
    </source>
</evidence>
<sequence length="124" mass="14282">MLVLAVCFGLQGYRAVNYAPQKTALQAIQELKPTKILLFHAKWCGDCQKHVPFISNIFSQLQTIIPQVEINQIEVDYNKQDQNGLTKQFKITKIPTIIILRGKHLCKLTEYPKVTWEDDMADCF</sequence>